<dbReference type="GO" id="GO:0005886">
    <property type="term" value="C:plasma membrane"/>
    <property type="evidence" value="ECO:0007669"/>
    <property type="project" value="UniProtKB-SubCell"/>
</dbReference>
<dbReference type="Pfam" id="PF00953">
    <property type="entry name" value="Glycos_transf_4"/>
    <property type="match status" value="1"/>
</dbReference>
<comment type="caution">
    <text evidence="9">The sequence shown here is derived from an EMBL/GenBank/DDBJ whole genome shotgun (WGS) entry which is preliminary data.</text>
</comment>
<proteinExistence type="predicted"/>
<feature type="transmembrane region" description="Helical" evidence="8">
    <location>
        <begin position="312"/>
        <end position="331"/>
    </location>
</feature>
<keyword evidence="6 8" id="KW-0472">Membrane</keyword>
<keyword evidence="7" id="KW-0460">Magnesium</keyword>
<feature type="transmembrane region" description="Helical" evidence="8">
    <location>
        <begin position="285"/>
        <end position="306"/>
    </location>
</feature>
<feature type="transmembrane region" description="Helical" evidence="8">
    <location>
        <begin position="234"/>
        <end position="253"/>
    </location>
</feature>
<keyword evidence="7" id="KW-0479">Metal-binding</keyword>
<feature type="transmembrane region" description="Helical" evidence="8">
    <location>
        <begin position="128"/>
        <end position="145"/>
    </location>
</feature>
<reference evidence="9 10" key="1">
    <citation type="submission" date="2020-02" db="EMBL/GenBank/DDBJ databases">
        <authorList>
            <person name="Zhang X.-Y."/>
        </authorList>
    </citation>
    <scope>NUCLEOTIDE SEQUENCE [LARGE SCALE GENOMIC DNA]</scope>
    <source>
        <strain evidence="9 10">C33</strain>
    </source>
</reference>
<protein>
    <submittedName>
        <fullName evidence="9">Glycosyltransferase family 4 protein</fullName>
    </submittedName>
</protein>
<feature type="transmembrane region" description="Helical" evidence="8">
    <location>
        <begin position="49"/>
        <end position="66"/>
    </location>
</feature>
<dbReference type="PANTHER" id="PTHR22926">
    <property type="entry name" value="PHOSPHO-N-ACETYLMURAMOYL-PENTAPEPTIDE-TRANSFERASE"/>
    <property type="match status" value="1"/>
</dbReference>
<accession>A0A845UXJ0</accession>
<keyword evidence="10" id="KW-1185">Reference proteome</keyword>
<evidence type="ECO:0000313" key="10">
    <source>
        <dbReference type="Proteomes" id="UP000484885"/>
    </source>
</evidence>
<keyword evidence="2" id="KW-1003">Cell membrane</keyword>
<sequence>MAIAPWWSLIMAGALSALLAWPLRTWLLARNIVDRPGHRRSHHAPTPRGGGLAMAAAMLCVVVPAAGLDGDFVPVLILIMALALLGWVDDVRDLPVRWRLLYQVLIALFMLWFTGPVSSITVGDLGLTLPWLWSALGVVAVVWLINLHNFMDGSDGLAAMQGAWTGLVLGMLLYRHDLHTPALAGFVLSGACLGFLWWNRPPARMFMGDSGSVTLGGLVGLLALSGAAEGTVSIWVSLIVCSLFVVDATATLLRRVLRGGRWYTPHRQHAYQLLIARGWRHVQVLTLYLLVNVLVVLPVLLLALRFPAWDMALAIGLTAVLAAAWGVVQGATKKENLTR</sequence>
<dbReference type="GO" id="GO:0016780">
    <property type="term" value="F:phosphotransferase activity, for other substituted phosphate groups"/>
    <property type="evidence" value="ECO:0007669"/>
    <property type="project" value="InterPro"/>
</dbReference>
<dbReference type="GO" id="GO:0071555">
    <property type="term" value="P:cell wall organization"/>
    <property type="evidence" value="ECO:0007669"/>
    <property type="project" value="TreeGrafter"/>
</dbReference>
<dbReference type="EMBL" id="JAAGSC010000039">
    <property type="protein sequence ID" value="NDY95408.1"/>
    <property type="molecule type" value="Genomic_DNA"/>
</dbReference>
<dbReference type="AlphaFoldDB" id="A0A845UXJ0"/>
<evidence type="ECO:0000256" key="4">
    <source>
        <dbReference type="ARBA" id="ARBA00022692"/>
    </source>
</evidence>
<feature type="transmembrane region" description="Helical" evidence="8">
    <location>
        <begin position="100"/>
        <end position="122"/>
    </location>
</feature>
<evidence type="ECO:0000256" key="7">
    <source>
        <dbReference type="PIRSR" id="PIRSR600715-1"/>
    </source>
</evidence>
<evidence type="ECO:0000256" key="3">
    <source>
        <dbReference type="ARBA" id="ARBA00022679"/>
    </source>
</evidence>
<keyword evidence="3 9" id="KW-0808">Transferase</keyword>
<dbReference type="RefSeq" id="WP_164210795.1">
    <property type="nucleotide sequence ID" value="NZ_JAAGSC010000039.1"/>
</dbReference>
<feature type="transmembrane region" description="Helical" evidence="8">
    <location>
        <begin position="72"/>
        <end position="88"/>
    </location>
</feature>
<comment type="cofactor">
    <cofactor evidence="7">
        <name>Mg(2+)</name>
        <dbReference type="ChEBI" id="CHEBI:18420"/>
    </cofactor>
</comment>
<dbReference type="GO" id="GO:0046872">
    <property type="term" value="F:metal ion binding"/>
    <property type="evidence" value="ECO:0007669"/>
    <property type="project" value="UniProtKB-KW"/>
</dbReference>
<dbReference type="Proteomes" id="UP000484885">
    <property type="component" value="Unassembled WGS sequence"/>
</dbReference>
<feature type="transmembrane region" description="Helical" evidence="8">
    <location>
        <begin position="6"/>
        <end position="29"/>
    </location>
</feature>
<dbReference type="GO" id="GO:0044038">
    <property type="term" value="P:cell wall macromolecule biosynthetic process"/>
    <property type="evidence" value="ECO:0007669"/>
    <property type="project" value="TreeGrafter"/>
</dbReference>
<evidence type="ECO:0000256" key="8">
    <source>
        <dbReference type="SAM" id="Phobius"/>
    </source>
</evidence>
<feature type="transmembrane region" description="Helical" evidence="8">
    <location>
        <begin position="180"/>
        <end position="198"/>
    </location>
</feature>
<organism evidence="9 10">
    <name type="scientific">Wenzhouxiangella limi</name>
    <dbReference type="NCBI Taxonomy" id="2707351"/>
    <lineage>
        <taxon>Bacteria</taxon>
        <taxon>Pseudomonadati</taxon>
        <taxon>Pseudomonadota</taxon>
        <taxon>Gammaproteobacteria</taxon>
        <taxon>Chromatiales</taxon>
        <taxon>Wenzhouxiangellaceae</taxon>
        <taxon>Wenzhouxiangella</taxon>
    </lineage>
</organism>
<feature type="transmembrane region" description="Helical" evidence="8">
    <location>
        <begin position="157"/>
        <end position="174"/>
    </location>
</feature>
<evidence type="ECO:0000256" key="2">
    <source>
        <dbReference type="ARBA" id="ARBA00022475"/>
    </source>
</evidence>
<comment type="subcellular location">
    <subcellularLocation>
        <location evidence="1">Cell membrane</location>
        <topology evidence="1">Multi-pass membrane protein</topology>
    </subcellularLocation>
</comment>
<keyword evidence="5 8" id="KW-1133">Transmembrane helix</keyword>
<dbReference type="PANTHER" id="PTHR22926:SF3">
    <property type="entry name" value="UNDECAPRENYL-PHOSPHATE ALPHA-N-ACETYLGLUCOSAMINYL 1-PHOSPHATE TRANSFERASE"/>
    <property type="match status" value="1"/>
</dbReference>
<dbReference type="InterPro" id="IPR000715">
    <property type="entry name" value="Glycosyl_transferase_4"/>
</dbReference>
<evidence type="ECO:0000256" key="6">
    <source>
        <dbReference type="ARBA" id="ARBA00023136"/>
    </source>
</evidence>
<gene>
    <name evidence="9" type="ORF">G3I74_06685</name>
</gene>
<feature type="transmembrane region" description="Helical" evidence="8">
    <location>
        <begin position="210"/>
        <end position="228"/>
    </location>
</feature>
<name>A0A845UXJ0_9GAMM</name>
<evidence type="ECO:0000313" key="9">
    <source>
        <dbReference type="EMBL" id="NDY95408.1"/>
    </source>
</evidence>
<evidence type="ECO:0000256" key="5">
    <source>
        <dbReference type="ARBA" id="ARBA00022989"/>
    </source>
</evidence>
<feature type="binding site" evidence="7">
    <location>
        <position position="209"/>
    </location>
    <ligand>
        <name>Mg(2+)</name>
        <dbReference type="ChEBI" id="CHEBI:18420"/>
    </ligand>
</feature>
<feature type="binding site" evidence="7">
    <location>
        <position position="149"/>
    </location>
    <ligand>
        <name>Mg(2+)</name>
        <dbReference type="ChEBI" id="CHEBI:18420"/>
    </ligand>
</feature>
<keyword evidence="4 8" id="KW-0812">Transmembrane</keyword>
<evidence type="ECO:0000256" key="1">
    <source>
        <dbReference type="ARBA" id="ARBA00004651"/>
    </source>
</evidence>
<dbReference type="GO" id="GO:0009103">
    <property type="term" value="P:lipopolysaccharide biosynthetic process"/>
    <property type="evidence" value="ECO:0007669"/>
    <property type="project" value="TreeGrafter"/>
</dbReference>
<dbReference type="CDD" id="cd06854">
    <property type="entry name" value="GT_WbpL_WbcO_like"/>
    <property type="match status" value="1"/>
</dbReference>